<evidence type="ECO:0000313" key="1">
    <source>
        <dbReference type="EMBL" id="OSX59568.1"/>
    </source>
</evidence>
<accession>A0A1X6MT64</accession>
<dbReference type="AlphaFoldDB" id="A0A1X6MT64"/>
<sequence length="65" mass="7390">MSGVPVIRCRRKRIGPAWLGICDRYAAAYAPTYARQTTHPTCILESAIRWEESISIYLFESRLGS</sequence>
<keyword evidence="2" id="KW-1185">Reference proteome</keyword>
<evidence type="ECO:0000313" key="2">
    <source>
        <dbReference type="Proteomes" id="UP000194127"/>
    </source>
</evidence>
<gene>
    <name evidence="1" type="ORF">POSPLADRAFT_1067262</name>
</gene>
<dbReference type="Proteomes" id="UP000194127">
    <property type="component" value="Unassembled WGS sequence"/>
</dbReference>
<name>A0A1X6MT64_9APHY</name>
<proteinExistence type="predicted"/>
<protein>
    <submittedName>
        <fullName evidence="1">Uncharacterized protein</fullName>
    </submittedName>
</protein>
<dbReference type="EMBL" id="KZ110602">
    <property type="protein sequence ID" value="OSX59568.1"/>
    <property type="molecule type" value="Genomic_DNA"/>
</dbReference>
<reference evidence="1 2" key="1">
    <citation type="submission" date="2017-04" db="EMBL/GenBank/DDBJ databases">
        <title>Genome Sequence of the Model Brown-Rot Fungus Postia placenta SB12.</title>
        <authorList>
            <consortium name="DOE Joint Genome Institute"/>
            <person name="Gaskell J."/>
            <person name="Kersten P."/>
            <person name="Larrondo L.F."/>
            <person name="Canessa P."/>
            <person name="Martinez D."/>
            <person name="Hibbett D."/>
            <person name="Schmoll M."/>
            <person name="Kubicek C.P."/>
            <person name="Martinez A.T."/>
            <person name="Yadav J."/>
            <person name="Master E."/>
            <person name="Magnuson J.K."/>
            <person name="James T."/>
            <person name="Yaver D."/>
            <person name="Berka R."/>
            <person name="Labutti K."/>
            <person name="Lipzen A."/>
            <person name="Aerts A."/>
            <person name="Barry K."/>
            <person name="Henrissat B."/>
            <person name="Blanchette R."/>
            <person name="Grigoriev I."/>
            <person name="Cullen D."/>
        </authorList>
    </citation>
    <scope>NUCLEOTIDE SEQUENCE [LARGE SCALE GENOMIC DNA]</scope>
    <source>
        <strain evidence="1 2">MAD-698-R-SB12</strain>
    </source>
</reference>
<organism evidence="1 2">
    <name type="scientific">Postia placenta MAD-698-R-SB12</name>
    <dbReference type="NCBI Taxonomy" id="670580"/>
    <lineage>
        <taxon>Eukaryota</taxon>
        <taxon>Fungi</taxon>
        <taxon>Dikarya</taxon>
        <taxon>Basidiomycota</taxon>
        <taxon>Agaricomycotina</taxon>
        <taxon>Agaricomycetes</taxon>
        <taxon>Polyporales</taxon>
        <taxon>Adustoporiaceae</taxon>
        <taxon>Rhodonia</taxon>
    </lineage>
</organism>
<dbReference type="RefSeq" id="XP_024336362.1">
    <property type="nucleotide sequence ID" value="XM_024482165.1"/>
</dbReference>
<dbReference type="GeneID" id="36327115"/>